<dbReference type="InterPro" id="IPR001509">
    <property type="entry name" value="Epimerase_deHydtase"/>
</dbReference>
<dbReference type="RefSeq" id="WP_158946596.1">
    <property type="nucleotide sequence ID" value="NZ_CP046400.1"/>
</dbReference>
<dbReference type="EMBL" id="CP046400">
    <property type="protein sequence ID" value="QGY39370.1"/>
    <property type="molecule type" value="Genomic_DNA"/>
</dbReference>
<dbReference type="Gene3D" id="3.40.50.720">
    <property type="entry name" value="NAD(P)-binding Rossmann-like Domain"/>
    <property type="match status" value="1"/>
</dbReference>
<dbReference type="InterPro" id="IPR050177">
    <property type="entry name" value="Lipid_A_modif_metabolic_enz"/>
</dbReference>
<dbReference type="KEGG" id="psel:GM415_04285"/>
<dbReference type="SUPFAM" id="SSF51735">
    <property type="entry name" value="NAD(P)-binding Rossmann-fold domains"/>
    <property type="match status" value="1"/>
</dbReference>
<protein>
    <submittedName>
        <fullName evidence="2">NAD-dependent epimerase/dehydratase family protein</fullName>
    </submittedName>
</protein>
<reference evidence="2 3" key="1">
    <citation type="submission" date="2019-11" db="EMBL/GenBank/DDBJ databases">
        <authorList>
            <person name="Zheng R.K."/>
            <person name="Sun C.M."/>
        </authorList>
    </citation>
    <scope>NUCLEOTIDE SEQUENCE [LARGE SCALE GENOMIC DNA]</scope>
    <source>
        <strain evidence="2 3">SRB007</strain>
    </source>
</reference>
<gene>
    <name evidence="2" type="ORF">GM415_04285</name>
</gene>
<name>A0A6I6JE71_9BACT</name>
<dbReference type="AlphaFoldDB" id="A0A6I6JE71"/>
<evidence type="ECO:0000313" key="3">
    <source>
        <dbReference type="Proteomes" id="UP000428328"/>
    </source>
</evidence>
<sequence length="332" mass="37189">MQAIKTVFVTGGGGYVGSALVPALLKEGYEVRVLDLFLYGEDVFDAVEDKSKLTLIKGDLRDADLLKKTIPGSDAVIHLACISNDPSYELDPELAKSINYDAFLPLVDIAKDSGVRRFVYASSSSVYGIKDEPQVTEDLPLEPLTDYSKYKALCEEYLNAQADENFIVTTIRPSTVCGYAPRLRLDLTVNILTNHAINNGLITVFGGQQKRPNLHIKDMVELYLFMLKQDEDKIQNKIYNVGYENFKVMEIAEKVKATLASDVEIKVTPTDDNRSYHVNSDKIKNELGFVPRHTIEDAILELKDAFDAGLIPDSMTDIKYFNIKLMQAINMR</sequence>
<dbReference type="CDD" id="cd08946">
    <property type="entry name" value="SDR_e"/>
    <property type="match status" value="1"/>
</dbReference>
<accession>A0A6I6JE71</accession>
<evidence type="ECO:0000259" key="1">
    <source>
        <dbReference type="Pfam" id="PF01370"/>
    </source>
</evidence>
<dbReference type="PANTHER" id="PTHR43245:SF23">
    <property type="entry name" value="NAD(P)-BINDING DOMAIN-CONTAINING PROTEIN"/>
    <property type="match status" value="1"/>
</dbReference>
<dbReference type="InterPro" id="IPR036291">
    <property type="entry name" value="NAD(P)-bd_dom_sf"/>
</dbReference>
<dbReference type="Proteomes" id="UP000428328">
    <property type="component" value="Chromosome"/>
</dbReference>
<feature type="domain" description="NAD-dependent epimerase/dehydratase" evidence="1">
    <location>
        <begin position="7"/>
        <end position="242"/>
    </location>
</feature>
<dbReference type="Pfam" id="PF01370">
    <property type="entry name" value="Epimerase"/>
    <property type="match status" value="1"/>
</dbReference>
<organism evidence="2 3">
    <name type="scientific">Pseudodesulfovibrio cashew</name>
    <dbReference type="NCBI Taxonomy" id="2678688"/>
    <lineage>
        <taxon>Bacteria</taxon>
        <taxon>Pseudomonadati</taxon>
        <taxon>Thermodesulfobacteriota</taxon>
        <taxon>Desulfovibrionia</taxon>
        <taxon>Desulfovibrionales</taxon>
        <taxon>Desulfovibrionaceae</taxon>
    </lineage>
</organism>
<proteinExistence type="predicted"/>
<dbReference type="PANTHER" id="PTHR43245">
    <property type="entry name" value="BIFUNCTIONAL POLYMYXIN RESISTANCE PROTEIN ARNA"/>
    <property type="match status" value="1"/>
</dbReference>
<keyword evidence="3" id="KW-1185">Reference proteome</keyword>
<evidence type="ECO:0000313" key="2">
    <source>
        <dbReference type="EMBL" id="QGY39370.1"/>
    </source>
</evidence>